<dbReference type="HOGENOM" id="CLU_1114558_0_0_7"/>
<dbReference type="Proteomes" id="UP000008825">
    <property type="component" value="Chromosome"/>
</dbReference>
<dbReference type="eggNOG" id="ENOG503397H">
    <property type="taxonomic scope" value="Bacteria"/>
</dbReference>
<feature type="chain" id="PRO_5002829895" evidence="1">
    <location>
        <begin position="25"/>
        <end position="252"/>
    </location>
</feature>
<keyword evidence="3" id="KW-1185">Reference proteome</keyword>
<accession>B5EHF9</accession>
<dbReference type="RefSeq" id="WP_012529582.1">
    <property type="nucleotide sequence ID" value="NC_011146.1"/>
</dbReference>
<keyword evidence="1" id="KW-0732">Signal</keyword>
<dbReference type="KEGG" id="gbm:Gbem_1150"/>
<evidence type="ECO:0000313" key="3">
    <source>
        <dbReference type="Proteomes" id="UP000008825"/>
    </source>
</evidence>
<name>B5EHF9_CITBB</name>
<proteinExistence type="predicted"/>
<reference evidence="2 3" key="2">
    <citation type="journal article" date="2010" name="BMC Genomics">
        <title>The genome of Geobacter bemidjiensis, exemplar for the subsurface clade of Geobacter species that predominate in Fe(III)-reducing subsurface environments.</title>
        <authorList>
            <person name="Aklujkar M."/>
            <person name="Young N.D."/>
            <person name="Holmes D."/>
            <person name="Chavan M."/>
            <person name="Risso C."/>
            <person name="Kiss H.E."/>
            <person name="Han C.S."/>
            <person name="Land M.L."/>
            <person name="Lovley D.R."/>
        </authorList>
    </citation>
    <scope>NUCLEOTIDE SEQUENCE [LARGE SCALE GENOMIC DNA]</scope>
    <source>
        <strain evidence="3">ATCC BAA-1014 / DSM 16622 / JCM 12645 / Bem</strain>
    </source>
</reference>
<dbReference type="OrthoDB" id="5394210at2"/>
<dbReference type="STRING" id="404380.Gbem_1150"/>
<reference evidence="2 3" key="1">
    <citation type="submission" date="2008-07" db="EMBL/GenBank/DDBJ databases">
        <title>Complete sequence of Geobacter bemidjiensis BEM.</title>
        <authorList>
            <consortium name="US DOE Joint Genome Institute"/>
            <person name="Lucas S."/>
            <person name="Copeland A."/>
            <person name="Lapidus A."/>
            <person name="Glavina del Rio T."/>
            <person name="Dalin E."/>
            <person name="Tice H."/>
            <person name="Bruce D."/>
            <person name="Goodwin L."/>
            <person name="Pitluck S."/>
            <person name="Kiss H."/>
            <person name="Brettin T."/>
            <person name="Detter J.C."/>
            <person name="Han C."/>
            <person name="Kuske C.R."/>
            <person name="Schmutz J."/>
            <person name="Larimer F."/>
            <person name="Land M."/>
            <person name="Hauser L."/>
            <person name="Kyrpides N."/>
            <person name="Lykidis A."/>
            <person name="Lovley D."/>
            <person name="Richardson P."/>
        </authorList>
    </citation>
    <scope>NUCLEOTIDE SEQUENCE [LARGE SCALE GENOMIC DNA]</scope>
    <source>
        <strain evidence="3">ATCC BAA-1014 / DSM 16622 / JCM 12645 / Bem</strain>
    </source>
</reference>
<evidence type="ECO:0000256" key="1">
    <source>
        <dbReference type="SAM" id="SignalP"/>
    </source>
</evidence>
<evidence type="ECO:0000313" key="2">
    <source>
        <dbReference type="EMBL" id="ACH38169.1"/>
    </source>
</evidence>
<sequence>MKKTMKTLIMATALTMATTGIAMATPSTQIWIPSTDVQGYKSLHLGIDNYTRTSNNSAVSHVYDLGLTAGVLPFEKLQGEVGIDYITNGNNGYDSQPLYFNAKLGTPEGSLFEGSPALALGGYGFGTNRDKGSAFRTDQDVIYGLAAKTLPVVGRLSAGYYVGNDKLLLDVNGNKENDGVLLSWDRTMSEISDKLWVAVDYQGGKNALGALSFGASWAFAKNVSVIFGYDIYNEKKLAGENTFTTQLDINFP</sequence>
<feature type="signal peptide" evidence="1">
    <location>
        <begin position="1"/>
        <end position="24"/>
    </location>
</feature>
<organism evidence="2 3">
    <name type="scientific">Citrifermentans bemidjiense (strain ATCC BAA-1014 / DSM 16622 / JCM 12645 / Bem)</name>
    <name type="common">Geobacter bemidjiensis</name>
    <dbReference type="NCBI Taxonomy" id="404380"/>
    <lineage>
        <taxon>Bacteria</taxon>
        <taxon>Pseudomonadati</taxon>
        <taxon>Thermodesulfobacteriota</taxon>
        <taxon>Desulfuromonadia</taxon>
        <taxon>Geobacterales</taxon>
        <taxon>Geobacteraceae</taxon>
        <taxon>Citrifermentans</taxon>
    </lineage>
</organism>
<dbReference type="EMBL" id="CP001124">
    <property type="protein sequence ID" value="ACH38169.1"/>
    <property type="molecule type" value="Genomic_DNA"/>
</dbReference>
<gene>
    <name evidence="2" type="ordered locus">Gbem_1150</name>
</gene>
<dbReference type="AlphaFoldDB" id="B5EHF9"/>
<protein>
    <submittedName>
        <fullName evidence="2">Uncharacterized protein</fullName>
    </submittedName>
</protein>